<dbReference type="OrthoDB" id="118864at2759"/>
<dbReference type="EMBL" id="BSXT01000989">
    <property type="protein sequence ID" value="GMF37180.1"/>
    <property type="molecule type" value="Genomic_DNA"/>
</dbReference>
<dbReference type="PANTHER" id="PTHR40866:SF1">
    <property type="entry name" value="BED-TYPE DOMAIN-CONTAINING PROTEIN"/>
    <property type="match status" value="1"/>
</dbReference>
<comment type="caution">
    <text evidence="1">The sequence shown here is derived from an EMBL/GenBank/DDBJ whole genome shotgun (WGS) entry which is preliminary data.</text>
</comment>
<protein>
    <submittedName>
        <fullName evidence="1">Unnamed protein product</fullName>
    </submittedName>
</protein>
<gene>
    <name evidence="1" type="ORF">Pfra01_001035200</name>
</gene>
<sequence>MSPLQCFHPTHSKEYAEFQVQNLSTLEVFGLFTWSEWLHASAASLQKIGEHVWHFVGRLGCGTRHFVAVFAVYHCRDGPKEHLIGLSPTEDAQTADAQTDLMQGVLAVYDETTAMIKLVVGDNFAANQSLATKLGVALAIHRLNLAMLTYLSDSDDLTSQIYCLMKTLRPNNAAQLTLHTHLQAERSNASRWSSVWKMVDKCICIRDAARHLAVVEELLPHGNAHRRIAAMYTKLKELHSVCEKLQHHKRTFVEVRALFDACAKKYPVLGTYLDAGAPVVRSPVFESAVIKIFSSLPLFSYELVMLEPFRRSSTPKTQGPAPNADFATEVLRQAKKTRRAQPTAADYIPLLGVVPPTINRCKRLFSECKYLLQPHRASIHSANFERLMFLKANRNRDLWNASTPASNIVNTALAAENGTDTDELIETRYDINAALDHAAACESAEVVAAGSDAFCHFYDLDGGDNSDKDEESAVTSAIESSLPIFP</sequence>
<evidence type="ECO:0000313" key="1">
    <source>
        <dbReference type="EMBL" id="GMF37180.1"/>
    </source>
</evidence>
<evidence type="ECO:0000313" key="2">
    <source>
        <dbReference type="Proteomes" id="UP001165121"/>
    </source>
</evidence>
<keyword evidence="2" id="KW-1185">Reference proteome</keyword>
<dbReference type="PANTHER" id="PTHR40866">
    <property type="entry name" value="BED-TYPE DOMAIN-CONTAINING PROTEIN"/>
    <property type="match status" value="1"/>
</dbReference>
<dbReference type="Proteomes" id="UP001165121">
    <property type="component" value="Unassembled WGS sequence"/>
</dbReference>
<reference evidence="1" key="1">
    <citation type="submission" date="2023-04" db="EMBL/GenBank/DDBJ databases">
        <title>Phytophthora fragariaefolia NBRC 109709.</title>
        <authorList>
            <person name="Ichikawa N."/>
            <person name="Sato H."/>
            <person name="Tonouchi N."/>
        </authorList>
    </citation>
    <scope>NUCLEOTIDE SEQUENCE</scope>
    <source>
        <strain evidence="1">NBRC 109709</strain>
    </source>
</reference>
<accession>A0A9W6XEW7</accession>
<organism evidence="1 2">
    <name type="scientific">Phytophthora fragariaefolia</name>
    <dbReference type="NCBI Taxonomy" id="1490495"/>
    <lineage>
        <taxon>Eukaryota</taxon>
        <taxon>Sar</taxon>
        <taxon>Stramenopiles</taxon>
        <taxon>Oomycota</taxon>
        <taxon>Peronosporomycetes</taxon>
        <taxon>Peronosporales</taxon>
        <taxon>Peronosporaceae</taxon>
        <taxon>Phytophthora</taxon>
    </lineage>
</organism>
<name>A0A9W6XEW7_9STRA</name>
<proteinExistence type="predicted"/>
<dbReference type="AlphaFoldDB" id="A0A9W6XEW7"/>